<dbReference type="Proteomes" id="UP000249260">
    <property type="component" value="Unassembled WGS sequence"/>
</dbReference>
<accession>A0A328TSB9</accession>
<reference evidence="1 2" key="1">
    <citation type="submission" date="2018-06" db="EMBL/GenBank/DDBJ databases">
        <title>Paenibacillus montanisoli sp. nov., isolated from mountain area soil.</title>
        <authorList>
            <person name="Wu M."/>
        </authorList>
    </citation>
    <scope>NUCLEOTIDE SEQUENCE [LARGE SCALE GENOMIC DNA]</scope>
    <source>
        <strain evidence="1 2">RA17</strain>
    </source>
</reference>
<sequence>MNESNKLYEQLAFFRIIRLQTVSFAVRAHSINQESLAALNTGYGGSALAGRIQSKRGSILRFFFLPLVIGDSLLFPEK</sequence>
<dbReference type="EMBL" id="QLUW01000007">
    <property type="protein sequence ID" value="RAP73479.1"/>
    <property type="molecule type" value="Genomic_DNA"/>
</dbReference>
<protein>
    <submittedName>
        <fullName evidence="1">Uncharacterized protein</fullName>
    </submittedName>
</protein>
<gene>
    <name evidence="1" type="ORF">DL346_27695</name>
</gene>
<organism evidence="1 2">
    <name type="scientific">Paenibacillus montanisoli</name>
    <dbReference type="NCBI Taxonomy" id="2081970"/>
    <lineage>
        <taxon>Bacteria</taxon>
        <taxon>Bacillati</taxon>
        <taxon>Bacillota</taxon>
        <taxon>Bacilli</taxon>
        <taxon>Bacillales</taxon>
        <taxon>Paenibacillaceae</taxon>
        <taxon>Paenibacillus</taxon>
    </lineage>
</organism>
<comment type="caution">
    <text evidence="1">The sequence shown here is derived from an EMBL/GenBank/DDBJ whole genome shotgun (WGS) entry which is preliminary data.</text>
</comment>
<name>A0A328TSB9_9BACL</name>
<dbReference type="AlphaFoldDB" id="A0A328TSB9"/>
<evidence type="ECO:0000313" key="1">
    <source>
        <dbReference type="EMBL" id="RAP73479.1"/>
    </source>
</evidence>
<keyword evidence="2" id="KW-1185">Reference proteome</keyword>
<evidence type="ECO:0000313" key="2">
    <source>
        <dbReference type="Proteomes" id="UP000249260"/>
    </source>
</evidence>
<proteinExistence type="predicted"/>